<proteinExistence type="predicted"/>
<reference evidence="1 2" key="1">
    <citation type="submission" date="2018-06" db="EMBL/GenBank/DDBJ databases">
        <authorList>
            <consortium name="Pathogen Informatics"/>
            <person name="Doyle S."/>
        </authorList>
    </citation>
    <scope>NUCLEOTIDE SEQUENCE [LARGE SCALE GENOMIC DNA]</scope>
    <source>
        <strain evidence="1 2">NCTC6133</strain>
    </source>
</reference>
<dbReference type="Pfam" id="PF07768">
    <property type="entry name" value="PVL_ORF50"/>
    <property type="match status" value="1"/>
</dbReference>
<gene>
    <name evidence="1" type="ORF">NCTC6133_01975</name>
</gene>
<sequence>MQHQAYINASVDIRIPTEVESVNYNQIDKEKENLADYLFNNPGELLKYNVINIKVLDLEVGMMARRKVIRVRIKGKLMTLREVSEKYHISPELLRYRYKHKMRGDELLCGRKDSKSKEEVEYMKSQIKDEEKGREKIRKKAILNRYQRNVRAEYEQERKRRLRPWLL</sequence>
<name>A0A380DU89_STAAU</name>
<protein>
    <submittedName>
        <fullName evidence="1">Putative phi PVL-like protein</fullName>
    </submittedName>
</protein>
<organism evidence="1 2">
    <name type="scientific">Staphylococcus aureus</name>
    <dbReference type="NCBI Taxonomy" id="1280"/>
    <lineage>
        <taxon>Bacteria</taxon>
        <taxon>Bacillati</taxon>
        <taxon>Bacillota</taxon>
        <taxon>Bacilli</taxon>
        <taxon>Bacillales</taxon>
        <taxon>Staphylococcaceae</taxon>
        <taxon>Staphylococcus</taxon>
    </lineage>
</organism>
<dbReference type="Proteomes" id="UP000255091">
    <property type="component" value="Unassembled WGS sequence"/>
</dbReference>
<dbReference type="InterPro" id="IPR021461">
    <property type="entry name" value="DUF3113"/>
</dbReference>
<dbReference type="AlphaFoldDB" id="A0A380DU89"/>
<evidence type="ECO:0000313" key="1">
    <source>
        <dbReference type="EMBL" id="SUK49339.1"/>
    </source>
</evidence>
<dbReference type="Pfam" id="PF11310">
    <property type="entry name" value="DUF3113"/>
    <property type="match status" value="1"/>
</dbReference>
<evidence type="ECO:0000313" key="2">
    <source>
        <dbReference type="Proteomes" id="UP000255091"/>
    </source>
</evidence>
<accession>A0A380DU89</accession>
<dbReference type="EMBL" id="UHAP01000001">
    <property type="protein sequence ID" value="SUK49339.1"/>
    <property type="molecule type" value="Genomic_DNA"/>
</dbReference>
<dbReference type="InterPro" id="IPR011688">
    <property type="entry name" value="PVL_Orf50"/>
</dbReference>